<sequence>MTFKEWQYLWPSIDNVVYDNEEYGHSDISTVHKFITLMDNVLPLLSCSTIQKFSLNFVFKYNDGVSYFPVIDKWLEFDVNKKEKDLRLDIRYRTVYPTGHNLPYSFPDVLCSSSLWRFKPLVNYENLRLIIIISEHKF</sequence>
<evidence type="ECO:0000313" key="2">
    <source>
        <dbReference type="Proteomes" id="UP000824120"/>
    </source>
</evidence>
<proteinExistence type="predicted"/>
<dbReference type="AlphaFoldDB" id="A0A9J5W800"/>
<accession>A0A9J5W800</accession>
<name>A0A9J5W800_SOLCO</name>
<gene>
    <name evidence="1" type="ORF">H5410_060916</name>
</gene>
<keyword evidence="2" id="KW-1185">Reference proteome</keyword>
<reference evidence="1 2" key="1">
    <citation type="submission" date="2020-09" db="EMBL/GenBank/DDBJ databases">
        <title>De no assembly of potato wild relative species, Solanum commersonii.</title>
        <authorList>
            <person name="Cho K."/>
        </authorList>
    </citation>
    <scope>NUCLEOTIDE SEQUENCE [LARGE SCALE GENOMIC DNA]</scope>
    <source>
        <strain evidence="1">LZ3.2</strain>
        <tissue evidence="1">Leaf</tissue>
    </source>
</reference>
<dbReference type="EMBL" id="JACXVP010000012">
    <property type="protein sequence ID" value="KAG5571150.1"/>
    <property type="molecule type" value="Genomic_DNA"/>
</dbReference>
<dbReference type="Proteomes" id="UP000824120">
    <property type="component" value="Chromosome 12"/>
</dbReference>
<organism evidence="1 2">
    <name type="scientific">Solanum commersonii</name>
    <name type="common">Commerson's wild potato</name>
    <name type="synonym">Commerson's nightshade</name>
    <dbReference type="NCBI Taxonomy" id="4109"/>
    <lineage>
        <taxon>Eukaryota</taxon>
        <taxon>Viridiplantae</taxon>
        <taxon>Streptophyta</taxon>
        <taxon>Embryophyta</taxon>
        <taxon>Tracheophyta</taxon>
        <taxon>Spermatophyta</taxon>
        <taxon>Magnoliopsida</taxon>
        <taxon>eudicotyledons</taxon>
        <taxon>Gunneridae</taxon>
        <taxon>Pentapetalae</taxon>
        <taxon>asterids</taxon>
        <taxon>lamiids</taxon>
        <taxon>Solanales</taxon>
        <taxon>Solanaceae</taxon>
        <taxon>Solanoideae</taxon>
        <taxon>Solaneae</taxon>
        <taxon>Solanum</taxon>
    </lineage>
</organism>
<protein>
    <submittedName>
        <fullName evidence="1">Uncharacterized protein</fullName>
    </submittedName>
</protein>
<evidence type="ECO:0000313" key="1">
    <source>
        <dbReference type="EMBL" id="KAG5571150.1"/>
    </source>
</evidence>
<dbReference type="OrthoDB" id="1212413at2759"/>
<comment type="caution">
    <text evidence="1">The sequence shown here is derived from an EMBL/GenBank/DDBJ whole genome shotgun (WGS) entry which is preliminary data.</text>
</comment>